<dbReference type="OMA" id="RYDLIHR"/>
<keyword evidence="5" id="KW-0808">Transferase</keyword>
<dbReference type="PANTHER" id="PTHR12280">
    <property type="entry name" value="PANTOTHENATE KINASE"/>
    <property type="match status" value="1"/>
</dbReference>
<dbReference type="GO" id="GO:0005634">
    <property type="term" value="C:nucleus"/>
    <property type="evidence" value="ECO:0007669"/>
    <property type="project" value="TreeGrafter"/>
</dbReference>
<dbReference type="GO" id="GO:0005829">
    <property type="term" value="C:cytosol"/>
    <property type="evidence" value="ECO:0007669"/>
    <property type="project" value="TreeGrafter"/>
</dbReference>
<keyword evidence="4" id="KW-0812">Transmembrane</keyword>
<organism evidence="5 6">
    <name type="scientific">Theileria annulata</name>
    <dbReference type="NCBI Taxonomy" id="5874"/>
    <lineage>
        <taxon>Eukaryota</taxon>
        <taxon>Sar</taxon>
        <taxon>Alveolata</taxon>
        <taxon>Apicomplexa</taxon>
        <taxon>Aconoidasida</taxon>
        <taxon>Piroplasmida</taxon>
        <taxon>Theileriidae</taxon>
        <taxon>Theileria</taxon>
    </lineage>
</organism>
<evidence type="ECO:0000256" key="4">
    <source>
        <dbReference type="SAM" id="Phobius"/>
    </source>
</evidence>
<dbReference type="OrthoDB" id="498611at2759"/>
<keyword evidence="1" id="KW-0547">Nucleotide-binding</keyword>
<dbReference type="SUPFAM" id="SSF53067">
    <property type="entry name" value="Actin-like ATPase domain"/>
    <property type="match status" value="2"/>
</dbReference>
<keyword evidence="5" id="KW-0418">Kinase</keyword>
<dbReference type="RefSeq" id="XP_953112.1">
    <property type="nucleotide sequence ID" value="XM_948019.1"/>
</dbReference>
<sequence length="507" mass="58480">MLTNIFKRIISVHEEIISHINTQKFDQVRPQLNLLISLQNELILTLRKTKFYKEFSNIFSFETEGNYENDELYEISNEDKSLSKEIYKNSKNLKNYIDSVIRNRKILDSNTKTIVSDSFIEEAGDNRFISDELETKLHEVCDEVSLSMDIGGTFVKILLNLPIKNSENYHLFKDVYTSYLHSIYISDRFSELFGSTYKVNVENQRDLEDVLEFLHSIFLSIKVRDRVLVFKYFPLSDFENGYNIEGRCLNFTGGGAYKYTEFLNSTFVKHNVKVNVMDEFSAIVEASKFLTKMDKSAVRYDLIHRIPEVVSLEPVYPFIISNIGSGTFYLKVESENENKHVFGTSISGGTSFGLVNYLLPLKERRSFTKIFKTGKYIYYDIILIKGQIVLIHSLIIKARTTIRMRKFKKEEIKTDCELYPGELYKSLIDMVAYNKGCLGYVIAKANGVKRIIYNGNFICKNTMDSIVAGFAFTSDVYRDKSIELCFPLHGPYIAALGSFIMKTESSS</sequence>
<dbReference type="eggNOG" id="KOG2201">
    <property type="taxonomic scope" value="Eukaryota"/>
</dbReference>
<dbReference type="InParanoid" id="Q4U9L6"/>
<dbReference type="Gene3D" id="3.30.420.510">
    <property type="match status" value="1"/>
</dbReference>
<dbReference type="Gene3D" id="3.30.420.40">
    <property type="match status" value="1"/>
</dbReference>
<dbReference type="GeneID" id="3863073"/>
<dbReference type="InterPro" id="IPR004567">
    <property type="entry name" value="Type_II_PanK"/>
</dbReference>
<protein>
    <submittedName>
        <fullName evidence="5">Pantothenate kinase, putative</fullName>
    </submittedName>
</protein>
<dbReference type="VEuPathDB" id="PiroplasmaDB:TA08490"/>
<dbReference type="GO" id="GO:0005524">
    <property type="term" value="F:ATP binding"/>
    <property type="evidence" value="ECO:0007669"/>
    <property type="project" value="UniProtKB-KW"/>
</dbReference>
<proteinExistence type="predicted"/>
<dbReference type="Proteomes" id="UP000001950">
    <property type="component" value="Chromosome 4"/>
</dbReference>
<evidence type="ECO:0000256" key="3">
    <source>
        <dbReference type="ARBA" id="ARBA00022993"/>
    </source>
</evidence>
<accession>Q4U9L6</accession>
<evidence type="ECO:0000256" key="2">
    <source>
        <dbReference type="ARBA" id="ARBA00022840"/>
    </source>
</evidence>
<dbReference type="Pfam" id="PF03630">
    <property type="entry name" value="Fumble"/>
    <property type="match status" value="1"/>
</dbReference>
<dbReference type="InterPro" id="IPR043129">
    <property type="entry name" value="ATPase_NBD"/>
</dbReference>
<feature type="transmembrane region" description="Helical" evidence="4">
    <location>
        <begin position="376"/>
        <end position="396"/>
    </location>
</feature>
<keyword evidence="2" id="KW-0067">ATP-binding</keyword>
<dbReference type="GO" id="GO:0015937">
    <property type="term" value="P:coenzyme A biosynthetic process"/>
    <property type="evidence" value="ECO:0007669"/>
    <property type="project" value="UniProtKB-KW"/>
</dbReference>
<evidence type="ECO:0000313" key="6">
    <source>
        <dbReference type="Proteomes" id="UP000001950"/>
    </source>
</evidence>
<dbReference type="EMBL" id="CR940353">
    <property type="protein sequence ID" value="CAI76487.1"/>
    <property type="molecule type" value="Genomic_DNA"/>
</dbReference>
<keyword evidence="6" id="KW-1185">Reference proteome</keyword>
<dbReference type="PANTHER" id="PTHR12280:SF20">
    <property type="entry name" value="4'-PHOSPHOPANTETHEINE PHOSPHATASE"/>
    <property type="match status" value="1"/>
</dbReference>
<keyword evidence="4" id="KW-1133">Transmembrane helix</keyword>
<dbReference type="AlphaFoldDB" id="Q4U9L6"/>
<reference evidence="5 6" key="1">
    <citation type="journal article" date="2005" name="Science">
        <title>Genome of the host-cell transforming parasite Theileria annulata compared with T. parva.</title>
        <authorList>
            <person name="Pain A."/>
            <person name="Renauld H."/>
            <person name="Berriman M."/>
            <person name="Murphy L."/>
            <person name="Yeats C.A."/>
            <person name="Weir W."/>
            <person name="Kerhornou A."/>
            <person name="Aslett M."/>
            <person name="Bishop R."/>
            <person name="Bouchier C."/>
            <person name="Cochet M."/>
            <person name="Coulson R.M.R."/>
            <person name="Cronin A."/>
            <person name="de Villiers E.P."/>
            <person name="Fraser A."/>
            <person name="Fosker N."/>
            <person name="Gardner M."/>
            <person name="Goble A."/>
            <person name="Griffiths-Jones S."/>
            <person name="Harris D.E."/>
            <person name="Katzer F."/>
            <person name="Larke N."/>
            <person name="Lord A."/>
            <person name="Maser P."/>
            <person name="McKellar S."/>
            <person name="Mooney P."/>
            <person name="Morton F."/>
            <person name="Nene V."/>
            <person name="O'Neil S."/>
            <person name="Price C."/>
            <person name="Quail M.A."/>
            <person name="Rabbinowitsch E."/>
            <person name="Rawlings N.D."/>
            <person name="Rutter S."/>
            <person name="Saunders D."/>
            <person name="Seeger K."/>
            <person name="Shah T."/>
            <person name="Squares R."/>
            <person name="Squares S."/>
            <person name="Tivey A."/>
            <person name="Walker A.R."/>
            <person name="Woodward J."/>
            <person name="Dobbelaere D.A.E."/>
            <person name="Langsley G."/>
            <person name="Rajandream M.A."/>
            <person name="McKeever D."/>
            <person name="Shiels B."/>
            <person name="Tait A."/>
            <person name="Barrell B.G."/>
            <person name="Hall N."/>
        </authorList>
    </citation>
    <scope>NUCLEOTIDE SEQUENCE [LARGE SCALE GENOMIC DNA]</scope>
    <source>
        <strain evidence="6">Ankara</strain>
    </source>
</reference>
<keyword evidence="4" id="KW-0472">Membrane</keyword>
<evidence type="ECO:0000256" key="1">
    <source>
        <dbReference type="ARBA" id="ARBA00022741"/>
    </source>
</evidence>
<name>Q4U9L6_THEAN</name>
<evidence type="ECO:0000313" key="5">
    <source>
        <dbReference type="EMBL" id="CAI76487.1"/>
    </source>
</evidence>
<keyword evidence="3" id="KW-0173">Coenzyme A biosynthesis</keyword>
<gene>
    <name evidence="5" type="ORF">TA08490</name>
</gene>
<dbReference type="STRING" id="5874.Q4U9L6"/>
<dbReference type="GO" id="GO:0004594">
    <property type="term" value="F:pantothenate kinase activity"/>
    <property type="evidence" value="ECO:0007669"/>
    <property type="project" value="TreeGrafter"/>
</dbReference>
<dbReference type="KEGG" id="tan:TA08490"/>